<reference evidence="2 3" key="1">
    <citation type="journal article" date="2014" name="Int. J. Syst. Evol. Microbiol.">
        <title>Complete genome sequence of Corynebacterium casei LMG S-19264T (=DSM 44701T), isolated from a smear-ripened cheese.</title>
        <authorList>
            <consortium name="US DOE Joint Genome Institute (JGI-PGF)"/>
            <person name="Walter F."/>
            <person name="Albersmeier A."/>
            <person name="Kalinowski J."/>
            <person name="Ruckert C."/>
        </authorList>
    </citation>
    <scope>NUCLEOTIDE SEQUENCE [LARGE SCALE GENOMIC DNA]</scope>
    <source>
        <strain evidence="2 3">CECT 8670</strain>
    </source>
</reference>
<dbReference type="InterPro" id="IPR023996">
    <property type="entry name" value="TonB-dep_OMP_SusC/RagA"/>
</dbReference>
<dbReference type="SUPFAM" id="SSF56935">
    <property type="entry name" value="Porins"/>
    <property type="match status" value="1"/>
</dbReference>
<evidence type="ECO:0000313" key="3">
    <source>
        <dbReference type="Proteomes" id="UP001228636"/>
    </source>
</evidence>
<evidence type="ECO:0000313" key="2">
    <source>
        <dbReference type="EMBL" id="MDN3618135.1"/>
    </source>
</evidence>
<comment type="caution">
    <text evidence="2">The sequence shown here is derived from an EMBL/GenBank/DDBJ whole genome shotgun (WGS) entry which is preliminary data.</text>
</comment>
<feature type="domain" description="TonB-dependent receptor plug" evidence="1">
    <location>
        <begin position="58"/>
        <end position="141"/>
    </location>
</feature>
<dbReference type="NCBIfam" id="TIGR04056">
    <property type="entry name" value="OMP_RagA_SusC"/>
    <property type="match status" value="1"/>
</dbReference>
<dbReference type="EMBL" id="JAUFQH010000003">
    <property type="protein sequence ID" value="MDN3618135.1"/>
    <property type="molecule type" value="Genomic_DNA"/>
</dbReference>
<proteinExistence type="predicted"/>
<dbReference type="Gene3D" id="2.170.130.10">
    <property type="entry name" value="TonB-dependent receptor, plug domain"/>
    <property type="match status" value="1"/>
</dbReference>
<dbReference type="AlphaFoldDB" id="A0AAJ1QTT9"/>
<accession>A0AAJ1QTT9</accession>
<dbReference type="Pfam" id="PF07715">
    <property type="entry name" value="Plug"/>
    <property type="match status" value="1"/>
</dbReference>
<dbReference type="Proteomes" id="UP001228636">
    <property type="component" value="Unassembled WGS sequence"/>
</dbReference>
<dbReference type="InterPro" id="IPR012910">
    <property type="entry name" value="Plug_dom"/>
</dbReference>
<sequence>MKLTLTELKVFIFCLINTVAINMGVAQNTPLNSIAVQDSLQIKSNDEILETPFGTFNLSQTTGAVFRISGDELRKTTGDNLAEALRGRIPGLRIVRGSNTPGNNGGYSFILNGGTPYVLVDGQPRGLQVDLREVEEVLVLNDATFNSLLGNLGDNGLIYVVTKGGKPGKPTIEVGYQRAINKSTRLPNLLSASEYANVINRAANNDGLAAVYSADAIAAYQNGSDPIKYPNVDYQDTFLNDFSSSNFASLNIYGGTEDVSYSAFIGYSDWQGLEKVGTQIDGRDITFRTKIKTRMNDLISAHASVYGKFGENKRPVIGADDTFNRISSTPSNAFPLQVEDSYIVSNQFGNSLLSELENGGSRTDYSANMIFDLGLDFDFKEYVPGLKYQTYLMMRTNNSQVLLTNNRPELNTIEYLEDIQGKDSLALKLHTTELIDLSVGRNSSGIQRIFTYAGNFSYVKKGREGVLNLNLNHMLYYEPNTNSSNPDKRNLTFNLNGSYALRDKYIMYANMNMSGSNKYIGSNRTKLFPTMGVAWVASNENFLKDSDVIDYLKFRTSYGVVGTEYTASSYYFLDTWSGGKNNGTAYFGNNTASQALYGYSLSQVGNSDLDWVVYNQQFVGFELKMFKKLSLDFNYFNIEINGQVIKAGELYADALGNDVYLPQINYTERTNKGFNANFTFNDKVGEFNYYIGANAGYNKITKDKISEVQHLETYRLQQGQADDNIMGYISDGLFTADNIGSALPQFGTVQIGDVKYVDQNGDNVIDVRDQRSIGNSTPRLNYGISLGAEYKGFNFDVVGMGVAGYDMNMNSMAYYTHYGLGSYFGSVNNALPNGNANPRLSTSKSLNNYVNSDYWTLDASYFRISNLEFGYTLPQTLLSKSALKNVKLFLRGNNLALFSKMKDLDPEDIRSGVYEYPMMRTFVLGASITF</sequence>
<protein>
    <submittedName>
        <fullName evidence="2">SusC/RagA family TonB-linked outer membrane protein</fullName>
    </submittedName>
</protein>
<organism evidence="2 3">
    <name type="scientific">Polaribacter sejongensis</name>
    <dbReference type="NCBI Taxonomy" id="985043"/>
    <lineage>
        <taxon>Bacteria</taxon>
        <taxon>Pseudomonadati</taxon>
        <taxon>Bacteroidota</taxon>
        <taxon>Flavobacteriia</taxon>
        <taxon>Flavobacteriales</taxon>
        <taxon>Flavobacteriaceae</taxon>
    </lineage>
</organism>
<dbReference type="InterPro" id="IPR037066">
    <property type="entry name" value="Plug_dom_sf"/>
</dbReference>
<name>A0AAJ1QTT9_9FLAO</name>
<evidence type="ECO:0000259" key="1">
    <source>
        <dbReference type="Pfam" id="PF07715"/>
    </source>
</evidence>
<gene>
    <name evidence="2" type="ORF">QWY81_01560</name>
</gene>
<dbReference type="RefSeq" id="WP_165731321.1">
    <property type="nucleotide sequence ID" value="NZ_CP103460.1"/>
</dbReference>